<dbReference type="EMBL" id="JBHUDI010000007">
    <property type="protein sequence ID" value="MFD1564395.1"/>
    <property type="molecule type" value="Genomic_DNA"/>
</dbReference>
<keyword evidence="1" id="KW-0812">Transmembrane</keyword>
<feature type="transmembrane region" description="Helical" evidence="1">
    <location>
        <begin position="44"/>
        <end position="62"/>
    </location>
</feature>
<dbReference type="Proteomes" id="UP001597076">
    <property type="component" value="Unassembled WGS sequence"/>
</dbReference>
<evidence type="ECO:0000256" key="1">
    <source>
        <dbReference type="SAM" id="Phobius"/>
    </source>
</evidence>
<protein>
    <submittedName>
        <fullName evidence="2">Uncharacterized protein</fullName>
    </submittedName>
</protein>
<keyword evidence="3" id="KW-1185">Reference proteome</keyword>
<proteinExistence type="predicted"/>
<gene>
    <name evidence="2" type="ORF">ACFR99_12640</name>
</gene>
<keyword evidence="1" id="KW-1133">Transmembrane helix</keyword>
<evidence type="ECO:0000313" key="3">
    <source>
        <dbReference type="Proteomes" id="UP001597076"/>
    </source>
</evidence>
<name>A0ABD6BI92_9EURY</name>
<keyword evidence="1" id="KW-0472">Membrane</keyword>
<evidence type="ECO:0000313" key="2">
    <source>
        <dbReference type="EMBL" id="MFD1564395.1"/>
    </source>
</evidence>
<reference evidence="2 3" key="1">
    <citation type="journal article" date="2019" name="Int. J. Syst. Evol. Microbiol.">
        <title>The Global Catalogue of Microorganisms (GCM) 10K type strain sequencing project: providing services to taxonomists for standard genome sequencing and annotation.</title>
        <authorList>
            <consortium name="The Broad Institute Genomics Platform"/>
            <consortium name="The Broad Institute Genome Sequencing Center for Infectious Disease"/>
            <person name="Wu L."/>
            <person name="Ma J."/>
        </authorList>
    </citation>
    <scope>NUCLEOTIDE SEQUENCE [LARGE SCALE GENOMIC DNA]</scope>
    <source>
        <strain evidence="2 3">CGMCC 1.12230</strain>
    </source>
</reference>
<dbReference type="AlphaFoldDB" id="A0ABD6BI92"/>
<comment type="caution">
    <text evidence="2">The sequence shown here is derived from an EMBL/GenBank/DDBJ whole genome shotgun (WGS) entry which is preliminary data.</text>
</comment>
<accession>A0ABD6BI92</accession>
<feature type="transmembrane region" description="Helical" evidence="1">
    <location>
        <begin position="21"/>
        <end position="38"/>
    </location>
</feature>
<sequence length="76" mass="8445">MNLRDLPVVGELLEAGAEDRVFDVLLLLGPLIILFIAVVGRSIFTSGVAITYILFFISYIIYRSVRDGNAQSEKNQ</sequence>
<dbReference type="RefSeq" id="WP_390287897.1">
    <property type="nucleotide sequence ID" value="NZ_JBHUDI010000007.1"/>
</dbReference>
<organism evidence="2 3">
    <name type="scientific">Haloarchaeobius amylolyticus</name>
    <dbReference type="NCBI Taxonomy" id="1198296"/>
    <lineage>
        <taxon>Archaea</taxon>
        <taxon>Methanobacteriati</taxon>
        <taxon>Methanobacteriota</taxon>
        <taxon>Stenosarchaea group</taxon>
        <taxon>Halobacteria</taxon>
        <taxon>Halobacteriales</taxon>
        <taxon>Halorubellaceae</taxon>
        <taxon>Haloarchaeobius</taxon>
    </lineage>
</organism>